<evidence type="ECO:0000313" key="1">
    <source>
        <dbReference type="EMBL" id="GAI61370.1"/>
    </source>
</evidence>
<protein>
    <submittedName>
        <fullName evidence="1">Uncharacterized protein</fullName>
    </submittedName>
</protein>
<gene>
    <name evidence="1" type="ORF">S12H4_10140</name>
</gene>
<proteinExistence type="predicted"/>
<feature type="non-terminal residue" evidence="1">
    <location>
        <position position="43"/>
    </location>
</feature>
<name>X1RDZ1_9ZZZZ</name>
<accession>X1RDZ1</accession>
<comment type="caution">
    <text evidence="1">The sequence shown here is derived from an EMBL/GenBank/DDBJ whole genome shotgun (WGS) entry which is preliminary data.</text>
</comment>
<reference evidence="1" key="1">
    <citation type="journal article" date="2014" name="Front. Microbiol.">
        <title>High frequency of phylogenetically diverse reductive dehalogenase-homologous genes in deep subseafloor sedimentary metagenomes.</title>
        <authorList>
            <person name="Kawai M."/>
            <person name="Futagami T."/>
            <person name="Toyoda A."/>
            <person name="Takaki Y."/>
            <person name="Nishi S."/>
            <person name="Hori S."/>
            <person name="Arai W."/>
            <person name="Tsubouchi T."/>
            <person name="Morono Y."/>
            <person name="Uchiyama I."/>
            <person name="Ito T."/>
            <person name="Fujiyama A."/>
            <person name="Inagaki F."/>
            <person name="Takami H."/>
        </authorList>
    </citation>
    <scope>NUCLEOTIDE SEQUENCE</scope>
    <source>
        <strain evidence="1">Expedition CK06-06</strain>
    </source>
</reference>
<organism evidence="1">
    <name type="scientific">marine sediment metagenome</name>
    <dbReference type="NCBI Taxonomy" id="412755"/>
    <lineage>
        <taxon>unclassified sequences</taxon>
        <taxon>metagenomes</taxon>
        <taxon>ecological metagenomes</taxon>
    </lineage>
</organism>
<dbReference type="EMBL" id="BARW01004270">
    <property type="protein sequence ID" value="GAI61370.1"/>
    <property type="molecule type" value="Genomic_DNA"/>
</dbReference>
<dbReference type="AlphaFoldDB" id="X1RDZ1"/>
<sequence>MDETIHLTNMTDLPLSSGQKRLWVISRLDKFNPSYNLSYTYYF</sequence>